<organism evidence="2 3">
    <name type="scientific">Rubricoccus marinus</name>
    <dbReference type="NCBI Taxonomy" id="716817"/>
    <lineage>
        <taxon>Bacteria</taxon>
        <taxon>Pseudomonadati</taxon>
        <taxon>Rhodothermota</taxon>
        <taxon>Rhodothermia</taxon>
        <taxon>Rhodothermales</taxon>
        <taxon>Rubricoccaceae</taxon>
        <taxon>Rubricoccus</taxon>
    </lineage>
</organism>
<gene>
    <name evidence="2" type="ORF">BSZ36_02815</name>
</gene>
<evidence type="ECO:0000256" key="1">
    <source>
        <dbReference type="SAM" id="SignalP"/>
    </source>
</evidence>
<sequence length="285" mass="31099">MYRLLLALLLTLPLTASAQFTRSRAATPISRASLVAVPDMGHGPKTTVRVSGTDAGEISAEAVVPDGGWVYGIEIGEKSDVPCHLRLRWATIDDDNITVASTIASSCHGNPTSRSMTAVGFNYRNTYEEWSGTWTETLTLGGGPLGLNLIGNAIASAFDNSTPRYPLPYLSEPNNPPVALKGLKVCQRNRNDRMKGIAVRGVTLQKNRANGRFDTRPIQENGRWVEPSFERPNCNDWDDMEVCPNGEVMVGVLIRGERNGNYVSARPRMSIEGLAPICSRLLIED</sequence>
<keyword evidence="3" id="KW-1185">Reference proteome</keyword>
<reference evidence="2 3" key="1">
    <citation type="submission" date="2016-11" db="EMBL/GenBank/DDBJ databases">
        <title>Study of marine rhodopsin-containing bacteria.</title>
        <authorList>
            <person name="Yoshizawa S."/>
            <person name="Kumagai Y."/>
            <person name="Kogure K."/>
        </authorList>
    </citation>
    <scope>NUCLEOTIDE SEQUENCE [LARGE SCALE GENOMIC DNA]</scope>
    <source>
        <strain evidence="2 3">SG-29</strain>
    </source>
</reference>
<name>A0A259TW49_9BACT</name>
<protein>
    <submittedName>
        <fullName evidence="2">Uncharacterized protein</fullName>
    </submittedName>
</protein>
<comment type="caution">
    <text evidence="2">The sequence shown here is derived from an EMBL/GenBank/DDBJ whole genome shotgun (WGS) entry which is preliminary data.</text>
</comment>
<feature type="signal peptide" evidence="1">
    <location>
        <begin position="1"/>
        <end position="18"/>
    </location>
</feature>
<dbReference type="OrthoDB" id="6759120at2"/>
<accession>A0A259TW49</accession>
<evidence type="ECO:0000313" key="3">
    <source>
        <dbReference type="Proteomes" id="UP000216446"/>
    </source>
</evidence>
<proteinExistence type="predicted"/>
<dbReference type="AlphaFoldDB" id="A0A259TW49"/>
<dbReference type="Proteomes" id="UP000216446">
    <property type="component" value="Unassembled WGS sequence"/>
</dbReference>
<feature type="chain" id="PRO_5013237853" evidence="1">
    <location>
        <begin position="19"/>
        <end position="285"/>
    </location>
</feature>
<dbReference type="EMBL" id="MQWB01000001">
    <property type="protein sequence ID" value="OZC02002.1"/>
    <property type="molecule type" value="Genomic_DNA"/>
</dbReference>
<dbReference type="RefSeq" id="WP_094545791.1">
    <property type="nucleotide sequence ID" value="NZ_MQWB01000001.1"/>
</dbReference>
<dbReference type="InParanoid" id="A0A259TW49"/>
<evidence type="ECO:0000313" key="2">
    <source>
        <dbReference type="EMBL" id="OZC02002.1"/>
    </source>
</evidence>
<keyword evidence="1" id="KW-0732">Signal</keyword>